<sequence length="336" mass="34683">MSAIGSVPRPSVLALRALGLGDFLAGVPAYRALRRAFPAHEVVLAAPRVLAPLVPLTGAIDALVPVGELRPVPWRGAPPDVGVDLHGCGPASHDLVAALSPRRLVVFGGAGGGGYPGPRWRADEHERVRWCRLLAESGIPADPHDLILATPNHPLPRALVGASVVHPGAASPARRWPPERFAALVRVLADDGHRVVVTGGADDDARVALVAGAVGTVAGRTDLARLAALIAAARVVVSGDTGVAHLAAAFARPSVTLFGPTPPAHWGPPADPRHRVLWPASAEYRGDPHGRTVDPVLAAIEVEEVARAVRRALAGPPASPSVPCRSSDTGGRRALS</sequence>
<feature type="region of interest" description="Disordered" evidence="3">
    <location>
        <begin position="314"/>
        <end position="336"/>
    </location>
</feature>
<dbReference type="PANTHER" id="PTHR30160">
    <property type="entry name" value="TETRAACYLDISACCHARIDE 4'-KINASE-RELATED"/>
    <property type="match status" value="1"/>
</dbReference>
<accession>A0A1T3NSM7</accession>
<evidence type="ECO:0000256" key="3">
    <source>
        <dbReference type="SAM" id="MobiDB-lite"/>
    </source>
</evidence>
<gene>
    <name evidence="4" type="ORF">B4N89_00885</name>
</gene>
<dbReference type="Proteomes" id="UP000190037">
    <property type="component" value="Unassembled WGS sequence"/>
</dbReference>
<keyword evidence="1" id="KW-0328">Glycosyltransferase</keyword>
<name>A0A1T3NSM7_9ACTN</name>
<dbReference type="Gene3D" id="3.40.50.2000">
    <property type="entry name" value="Glycogen Phosphorylase B"/>
    <property type="match status" value="2"/>
</dbReference>
<dbReference type="GO" id="GO:0009244">
    <property type="term" value="P:lipopolysaccharide core region biosynthetic process"/>
    <property type="evidence" value="ECO:0007669"/>
    <property type="project" value="TreeGrafter"/>
</dbReference>
<evidence type="ECO:0000256" key="2">
    <source>
        <dbReference type="ARBA" id="ARBA00022679"/>
    </source>
</evidence>
<dbReference type="GO" id="GO:0005829">
    <property type="term" value="C:cytosol"/>
    <property type="evidence" value="ECO:0007669"/>
    <property type="project" value="TreeGrafter"/>
</dbReference>
<dbReference type="Pfam" id="PF01075">
    <property type="entry name" value="Glyco_transf_9"/>
    <property type="match status" value="1"/>
</dbReference>
<dbReference type="OrthoDB" id="9807356at2"/>
<organism evidence="4 5">
    <name type="scientific">Embleya scabrispora</name>
    <dbReference type="NCBI Taxonomy" id="159449"/>
    <lineage>
        <taxon>Bacteria</taxon>
        <taxon>Bacillati</taxon>
        <taxon>Actinomycetota</taxon>
        <taxon>Actinomycetes</taxon>
        <taxon>Kitasatosporales</taxon>
        <taxon>Streptomycetaceae</taxon>
        <taxon>Embleya</taxon>
    </lineage>
</organism>
<evidence type="ECO:0000313" key="5">
    <source>
        <dbReference type="Proteomes" id="UP000190037"/>
    </source>
</evidence>
<protein>
    <recommendedName>
        <fullName evidence="6">Glycosyl transferase</fullName>
    </recommendedName>
</protein>
<dbReference type="STRING" id="159449.B4N89_00885"/>
<dbReference type="RefSeq" id="WP_078973954.1">
    <property type="nucleotide sequence ID" value="NZ_MWQN01000001.1"/>
</dbReference>
<dbReference type="EMBL" id="MWQN01000001">
    <property type="protein sequence ID" value="OPC79690.1"/>
    <property type="molecule type" value="Genomic_DNA"/>
</dbReference>
<comment type="caution">
    <text evidence="4">The sequence shown here is derived from an EMBL/GenBank/DDBJ whole genome shotgun (WGS) entry which is preliminary data.</text>
</comment>
<keyword evidence="5" id="KW-1185">Reference proteome</keyword>
<dbReference type="GO" id="GO:0008713">
    <property type="term" value="F:ADP-heptose-lipopolysaccharide heptosyltransferase activity"/>
    <property type="evidence" value="ECO:0007669"/>
    <property type="project" value="TreeGrafter"/>
</dbReference>
<evidence type="ECO:0008006" key="6">
    <source>
        <dbReference type="Google" id="ProtNLM"/>
    </source>
</evidence>
<reference evidence="4 5" key="1">
    <citation type="submission" date="2017-03" db="EMBL/GenBank/DDBJ databases">
        <title>Draft genome sequence of Streptomyces scabrisporus NF3, endophyte isolated from Amphipterygium adstringens.</title>
        <authorList>
            <person name="Vazquez M."/>
            <person name="Ceapa C.D."/>
            <person name="Rodriguez Luna D."/>
            <person name="Sanchez Esquivel S."/>
        </authorList>
    </citation>
    <scope>NUCLEOTIDE SEQUENCE [LARGE SCALE GENOMIC DNA]</scope>
    <source>
        <strain evidence="4 5">NF3</strain>
    </source>
</reference>
<evidence type="ECO:0000256" key="1">
    <source>
        <dbReference type="ARBA" id="ARBA00022676"/>
    </source>
</evidence>
<dbReference type="InterPro" id="IPR051199">
    <property type="entry name" value="LPS_LOS_Heptosyltrfase"/>
</dbReference>
<dbReference type="CDD" id="cd03789">
    <property type="entry name" value="GT9_LPS_heptosyltransferase"/>
    <property type="match status" value="1"/>
</dbReference>
<keyword evidence="2" id="KW-0808">Transferase</keyword>
<dbReference type="InterPro" id="IPR002201">
    <property type="entry name" value="Glyco_trans_9"/>
</dbReference>
<dbReference type="SUPFAM" id="SSF53756">
    <property type="entry name" value="UDP-Glycosyltransferase/glycogen phosphorylase"/>
    <property type="match status" value="1"/>
</dbReference>
<dbReference type="AlphaFoldDB" id="A0A1T3NSM7"/>
<proteinExistence type="predicted"/>
<dbReference type="PANTHER" id="PTHR30160:SF1">
    <property type="entry name" value="LIPOPOLYSACCHARIDE 1,2-N-ACETYLGLUCOSAMINETRANSFERASE-RELATED"/>
    <property type="match status" value="1"/>
</dbReference>
<evidence type="ECO:0000313" key="4">
    <source>
        <dbReference type="EMBL" id="OPC79690.1"/>
    </source>
</evidence>